<comment type="caution">
    <text evidence="2">The sequence shown here is derived from an EMBL/GenBank/DDBJ whole genome shotgun (WGS) entry which is preliminary data.</text>
</comment>
<dbReference type="Proteomes" id="UP000245207">
    <property type="component" value="Unassembled WGS sequence"/>
</dbReference>
<dbReference type="EMBL" id="PKPP01002304">
    <property type="protein sequence ID" value="PWA76181.1"/>
    <property type="molecule type" value="Genomic_DNA"/>
</dbReference>
<proteinExistence type="predicted"/>
<dbReference type="AlphaFoldDB" id="A0A2U1NRT6"/>
<evidence type="ECO:0000313" key="2">
    <source>
        <dbReference type="EMBL" id="PWA76181.1"/>
    </source>
</evidence>
<name>A0A2U1NRT6_ARTAN</name>
<reference evidence="2 3" key="1">
    <citation type="journal article" date="2018" name="Mol. Plant">
        <title>The genome of Artemisia annua provides insight into the evolution of Asteraceae family and artemisinin biosynthesis.</title>
        <authorList>
            <person name="Shen Q."/>
            <person name="Zhang L."/>
            <person name="Liao Z."/>
            <person name="Wang S."/>
            <person name="Yan T."/>
            <person name="Shi P."/>
            <person name="Liu M."/>
            <person name="Fu X."/>
            <person name="Pan Q."/>
            <person name="Wang Y."/>
            <person name="Lv Z."/>
            <person name="Lu X."/>
            <person name="Zhang F."/>
            <person name="Jiang W."/>
            <person name="Ma Y."/>
            <person name="Chen M."/>
            <person name="Hao X."/>
            <person name="Li L."/>
            <person name="Tang Y."/>
            <person name="Lv G."/>
            <person name="Zhou Y."/>
            <person name="Sun X."/>
            <person name="Brodelius P.E."/>
            <person name="Rose J.K.C."/>
            <person name="Tang K."/>
        </authorList>
    </citation>
    <scope>NUCLEOTIDE SEQUENCE [LARGE SCALE GENOMIC DNA]</scope>
    <source>
        <strain evidence="3">cv. Huhao1</strain>
        <tissue evidence="2">Leaf</tissue>
    </source>
</reference>
<dbReference type="OrthoDB" id="1910926at2759"/>
<dbReference type="InterPro" id="IPR017956">
    <property type="entry name" value="AT_hook_DNA-bd_motif"/>
</dbReference>
<evidence type="ECO:0000313" key="3">
    <source>
        <dbReference type="Proteomes" id="UP000245207"/>
    </source>
</evidence>
<dbReference type="PANTHER" id="PTHR34682:SF10">
    <property type="entry name" value="AT HOOK, DNA-BINDING MOTIF-CONTAINING PROTEIN"/>
    <property type="match status" value="1"/>
</dbReference>
<evidence type="ECO:0008006" key="4">
    <source>
        <dbReference type="Google" id="ProtNLM"/>
    </source>
</evidence>
<keyword evidence="3" id="KW-1185">Reference proteome</keyword>
<protein>
    <recommendedName>
        <fullName evidence="4">AT hook, DNA-binding motif-containing protein</fullName>
    </recommendedName>
</protein>
<gene>
    <name evidence="2" type="ORF">CTI12_AA165240</name>
</gene>
<sequence>MNQHNISKTPDVPVKRKRGRPRKDENMPRTEKKPTQPPLIMAAPPPPAAVMTTIQPQPVNMVPTSSNVKKVDHSLVGQAVTCVIDGIFENGYLLSTRLGPNNSILRGIVFQQGHVAPLTPTNDVVPHVEMCTRGEYTIPPSNHRIPIQICTPQSVCAKEPAQNVMMQNYQNIPPMATGGSSTSAPLESLRLVEQDEVMQVFEVSKTVEEPQDCDQIAKNEHVVSDPMAESFLENSAMNIHKAMEDQPVVNENPNEQCVKDPIAENPELITPAESIVENQPTMTKDGMQQENQEQTGEVNNIDANRDLNQAVAVDYFSPSNFQTKW</sequence>
<dbReference type="PANTHER" id="PTHR34682">
    <property type="entry name" value="AT HOOK MOTIF-CONTAINING PROTEIN"/>
    <property type="match status" value="1"/>
</dbReference>
<dbReference type="STRING" id="35608.A0A2U1NRT6"/>
<accession>A0A2U1NRT6</accession>
<organism evidence="2 3">
    <name type="scientific">Artemisia annua</name>
    <name type="common">Sweet wormwood</name>
    <dbReference type="NCBI Taxonomy" id="35608"/>
    <lineage>
        <taxon>Eukaryota</taxon>
        <taxon>Viridiplantae</taxon>
        <taxon>Streptophyta</taxon>
        <taxon>Embryophyta</taxon>
        <taxon>Tracheophyta</taxon>
        <taxon>Spermatophyta</taxon>
        <taxon>Magnoliopsida</taxon>
        <taxon>eudicotyledons</taxon>
        <taxon>Gunneridae</taxon>
        <taxon>Pentapetalae</taxon>
        <taxon>asterids</taxon>
        <taxon>campanulids</taxon>
        <taxon>Asterales</taxon>
        <taxon>Asteraceae</taxon>
        <taxon>Asteroideae</taxon>
        <taxon>Anthemideae</taxon>
        <taxon>Artemisiinae</taxon>
        <taxon>Artemisia</taxon>
    </lineage>
</organism>
<dbReference type="InterPro" id="IPR045881">
    <property type="entry name" value="MNM1-like"/>
</dbReference>
<feature type="compositionally biased region" description="Basic and acidic residues" evidence="1">
    <location>
        <begin position="22"/>
        <end position="34"/>
    </location>
</feature>
<evidence type="ECO:0000256" key="1">
    <source>
        <dbReference type="SAM" id="MobiDB-lite"/>
    </source>
</evidence>
<dbReference type="Pfam" id="PF02178">
    <property type="entry name" value="AT_hook"/>
    <property type="match status" value="1"/>
</dbReference>
<dbReference type="GO" id="GO:0003677">
    <property type="term" value="F:DNA binding"/>
    <property type="evidence" value="ECO:0007669"/>
    <property type="project" value="InterPro"/>
</dbReference>
<feature type="region of interest" description="Disordered" evidence="1">
    <location>
        <begin position="1"/>
        <end position="40"/>
    </location>
</feature>